<keyword evidence="1" id="KW-0472">Membrane</keyword>
<evidence type="ECO:0000256" key="1">
    <source>
        <dbReference type="SAM" id="Phobius"/>
    </source>
</evidence>
<accession>A0A6C0F0M4</accession>
<sequence>MAKGVSSSRKVCPANKFSIMSGCMTWAMALGLIALGALIIMCILIMTQRPRGVKKNDIVEEHRRRSGPQMILDGNLSGNIDVDFTIDQDGGFEPNDLMRSPHDGTGTVTSGRIKYNVNVNNRDVNPERPNLNMISYDQYEANKNMERIVNPLLPPERSYQNTYGTPINIPSRGPMQSYQQVGIMYKENIENTDKQPGNNTDSNVLPLYGRPTFNGSNKWNYYTASDKFQNFKLPISCDGRKCDDDLGCNELRSGDMLTIPSYNGQFRVEIYGFDKPRYIPYVY</sequence>
<dbReference type="EMBL" id="MN738981">
    <property type="protein sequence ID" value="QHT33950.1"/>
    <property type="molecule type" value="Genomic_DNA"/>
</dbReference>
<proteinExistence type="predicted"/>
<evidence type="ECO:0000313" key="2">
    <source>
        <dbReference type="EMBL" id="QHT33950.1"/>
    </source>
</evidence>
<feature type="transmembrane region" description="Helical" evidence="1">
    <location>
        <begin position="26"/>
        <end position="46"/>
    </location>
</feature>
<dbReference type="Pfam" id="PF19059">
    <property type="entry name" value="DUF5755"/>
    <property type="match status" value="1"/>
</dbReference>
<organism evidence="2">
    <name type="scientific">viral metagenome</name>
    <dbReference type="NCBI Taxonomy" id="1070528"/>
    <lineage>
        <taxon>unclassified sequences</taxon>
        <taxon>metagenomes</taxon>
        <taxon>organismal metagenomes</taxon>
    </lineage>
</organism>
<dbReference type="AlphaFoldDB" id="A0A6C0F0M4"/>
<keyword evidence="1" id="KW-1133">Transmembrane helix</keyword>
<protein>
    <submittedName>
        <fullName evidence="2">Uncharacterized protein</fullName>
    </submittedName>
</protein>
<dbReference type="InterPro" id="IPR043929">
    <property type="entry name" value="DUF5755"/>
</dbReference>
<keyword evidence="1" id="KW-0812">Transmembrane</keyword>
<reference evidence="2" key="1">
    <citation type="journal article" date="2020" name="Nature">
        <title>Giant virus diversity and host interactions through global metagenomics.</title>
        <authorList>
            <person name="Schulz F."/>
            <person name="Roux S."/>
            <person name="Paez-Espino D."/>
            <person name="Jungbluth S."/>
            <person name="Walsh D.A."/>
            <person name="Denef V.J."/>
            <person name="McMahon K.D."/>
            <person name="Konstantinidis K.T."/>
            <person name="Eloe-Fadrosh E.A."/>
            <person name="Kyrpides N.C."/>
            <person name="Woyke T."/>
        </authorList>
    </citation>
    <scope>NUCLEOTIDE SEQUENCE</scope>
    <source>
        <strain evidence="2">GVMAG-M-3300009161-52</strain>
    </source>
</reference>
<name>A0A6C0F0M4_9ZZZZ</name>